<evidence type="ECO:0008006" key="3">
    <source>
        <dbReference type="Google" id="ProtNLM"/>
    </source>
</evidence>
<dbReference type="InterPro" id="IPR036047">
    <property type="entry name" value="F-box-like_dom_sf"/>
</dbReference>
<dbReference type="CDD" id="cd09917">
    <property type="entry name" value="F-box_SF"/>
    <property type="match status" value="1"/>
</dbReference>
<proteinExistence type="predicted"/>
<gene>
    <name evidence="1" type="ORF">BDP27DRAFT_1424931</name>
</gene>
<evidence type="ECO:0000313" key="2">
    <source>
        <dbReference type="Proteomes" id="UP000772434"/>
    </source>
</evidence>
<evidence type="ECO:0000313" key="1">
    <source>
        <dbReference type="EMBL" id="KAF9065366.1"/>
    </source>
</evidence>
<dbReference type="AlphaFoldDB" id="A0A9P5PL85"/>
<sequence length="258" mass="29577">MLRSPLLVITLELKLSIISFLHFSDKCNLRLTCQMFNNLLALDVPHEQLRVAQKKKTILLVEDANEGEPGYQPFFIFNVRKVEISESDDTAALGSAQSQFRLTRESKKQLLFDVYRPKFMCNELEQKNNVEWVIHICMRDLELEEGHDIDKLKLESPRIFKSVEYESVRGKLVEVSAAMLRRNFVCRECKDSRSVCVPLVGCGTFSKRFPKLSAGFGWQIPCPVCIGYEVASMATEAQAKETDELWDDVNGMLEEEND</sequence>
<dbReference type="SUPFAM" id="SSF81383">
    <property type="entry name" value="F-box domain"/>
    <property type="match status" value="1"/>
</dbReference>
<name>A0A9P5PL85_9AGAR</name>
<organism evidence="1 2">
    <name type="scientific">Rhodocollybia butyracea</name>
    <dbReference type="NCBI Taxonomy" id="206335"/>
    <lineage>
        <taxon>Eukaryota</taxon>
        <taxon>Fungi</taxon>
        <taxon>Dikarya</taxon>
        <taxon>Basidiomycota</taxon>
        <taxon>Agaricomycotina</taxon>
        <taxon>Agaricomycetes</taxon>
        <taxon>Agaricomycetidae</taxon>
        <taxon>Agaricales</taxon>
        <taxon>Marasmiineae</taxon>
        <taxon>Omphalotaceae</taxon>
        <taxon>Rhodocollybia</taxon>
    </lineage>
</organism>
<dbReference type="EMBL" id="JADNRY010000105">
    <property type="protein sequence ID" value="KAF9065366.1"/>
    <property type="molecule type" value="Genomic_DNA"/>
</dbReference>
<dbReference type="OrthoDB" id="3115560at2759"/>
<reference evidence="1" key="1">
    <citation type="submission" date="2020-11" db="EMBL/GenBank/DDBJ databases">
        <authorList>
            <consortium name="DOE Joint Genome Institute"/>
            <person name="Ahrendt S."/>
            <person name="Riley R."/>
            <person name="Andreopoulos W."/>
            <person name="Labutti K."/>
            <person name="Pangilinan J."/>
            <person name="Ruiz-Duenas F.J."/>
            <person name="Barrasa J.M."/>
            <person name="Sanchez-Garcia M."/>
            <person name="Camarero S."/>
            <person name="Miyauchi S."/>
            <person name="Serrano A."/>
            <person name="Linde D."/>
            <person name="Babiker R."/>
            <person name="Drula E."/>
            <person name="Ayuso-Fernandez I."/>
            <person name="Pacheco R."/>
            <person name="Padilla G."/>
            <person name="Ferreira P."/>
            <person name="Barriuso J."/>
            <person name="Kellner H."/>
            <person name="Castanera R."/>
            <person name="Alfaro M."/>
            <person name="Ramirez L."/>
            <person name="Pisabarro A.G."/>
            <person name="Kuo A."/>
            <person name="Tritt A."/>
            <person name="Lipzen A."/>
            <person name="He G."/>
            <person name="Yan M."/>
            <person name="Ng V."/>
            <person name="Cullen D."/>
            <person name="Martin F."/>
            <person name="Rosso M.-N."/>
            <person name="Henrissat B."/>
            <person name="Hibbett D."/>
            <person name="Martinez A.T."/>
            <person name="Grigoriev I.V."/>
        </authorList>
    </citation>
    <scope>NUCLEOTIDE SEQUENCE</scope>
    <source>
        <strain evidence="1">AH 40177</strain>
    </source>
</reference>
<accession>A0A9P5PL85</accession>
<protein>
    <recommendedName>
        <fullName evidence="3">F-box domain-containing protein</fullName>
    </recommendedName>
</protein>
<dbReference type="Proteomes" id="UP000772434">
    <property type="component" value="Unassembled WGS sequence"/>
</dbReference>
<comment type="caution">
    <text evidence="1">The sequence shown here is derived from an EMBL/GenBank/DDBJ whole genome shotgun (WGS) entry which is preliminary data.</text>
</comment>
<keyword evidence="2" id="KW-1185">Reference proteome</keyword>